<keyword evidence="3" id="KW-1185">Reference proteome</keyword>
<name>A0AAV4NSM7_9ARAC</name>
<comment type="caution">
    <text evidence="2">The sequence shown here is derived from an EMBL/GenBank/DDBJ whole genome shotgun (WGS) entry which is preliminary data.</text>
</comment>
<reference evidence="2 3" key="1">
    <citation type="submission" date="2021-06" db="EMBL/GenBank/DDBJ databases">
        <title>Caerostris darwini draft genome.</title>
        <authorList>
            <person name="Kono N."/>
            <person name="Arakawa K."/>
        </authorList>
    </citation>
    <scope>NUCLEOTIDE SEQUENCE [LARGE SCALE GENOMIC DNA]</scope>
</reference>
<organism evidence="2 3">
    <name type="scientific">Caerostris darwini</name>
    <dbReference type="NCBI Taxonomy" id="1538125"/>
    <lineage>
        <taxon>Eukaryota</taxon>
        <taxon>Metazoa</taxon>
        <taxon>Ecdysozoa</taxon>
        <taxon>Arthropoda</taxon>
        <taxon>Chelicerata</taxon>
        <taxon>Arachnida</taxon>
        <taxon>Araneae</taxon>
        <taxon>Araneomorphae</taxon>
        <taxon>Entelegynae</taxon>
        <taxon>Araneoidea</taxon>
        <taxon>Araneidae</taxon>
        <taxon>Caerostris</taxon>
    </lineage>
</organism>
<accession>A0AAV4NSM7</accession>
<proteinExistence type="predicted"/>
<keyword evidence="1" id="KW-0812">Transmembrane</keyword>
<evidence type="ECO:0000256" key="1">
    <source>
        <dbReference type="SAM" id="Phobius"/>
    </source>
</evidence>
<gene>
    <name evidence="2" type="ORF">CDAR_83051</name>
</gene>
<keyword evidence="1" id="KW-0472">Membrane</keyword>
<sequence>MTNLIIQSGIVQSCSTHRRLSAVRKAENAPWIGILLFIRRVQRRKTVIPRRNDRYSNPEWMSRCPVKRGLIVISGDLFFFPTLTISSTYFFTWKEGEKIFRDTKYLICQTTHDCRLHPW</sequence>
<dbReference type="EMBL" id="BPLQ01002030">
    <property type="protein sequence ID" value="GIX87857.1"/>
    <property type="molecule type" value="Genomic_DNA"/>
</dbReference>
<dbReference type="Proteomes" id="UP001054837">
    <property type="component" value="Unassembled WGS sequence"/>
</dbReference>
<evidence type="ECO:0000313" key="3">
    <source>
        <dbReference type="Proteomes" id="UP001054837"/>
    </source>
</evidence>
<evidence type="ECO:0000313" key="2">
    <source>
        <dbReference type="EMBL" id="GIX87857.1"/>
    </source>
</evidence>
<protein>
    <submittedName>
        <fullName evidence="2">Uncharacterized protein</fullName>
    </submittedName>
</protein>
<feature type="transmembrane region" description="Helical" evidence="1">
    <location>
        <begin position="70"/>
        <end position="91"/>
    </location>
</feature>
<keyword evidence="1" id="KW-1133">Transmembrane helix</keyword>
<dbReference type="AlphaFoldDB" id="A0AAV4NSM7"/>